<organism evidence="1 2">
    <name type="scientific">Crucibulum laeve</name>
    <dbReference type="NCBI Taxonomy" id="68775"/>
    <lineage>
        <taxon>Eukaryota</taxon>
        <taxon>Fungi</taxon>
        <taxon>Dikarya</taxon>
        <taxon>Basidiomycota</taxon>
        <taxon>Agaricomycotina</taxon>
        <taxon>Agaricomycetes</taxon>
        <taxon>Agaricomycetidae</taxon>
        <taxon>Agaricales</taxon>
        <taxon>Agaricineae</taxon>
        <taxon>Nidulariaceae</taxon>
        <taxon>Crucibulum</taxon>
    </lineage>
</organism>
<protein>
    <submittedName>
        <fullName evidence="1">Uncharacterized protein</fullName>
    </submittedName>
</protein>
<reference evidence="1 2" key="1">
    <citation type="journal article" date="2019" name="Nat. Ecol. Evol.">
        <title>Megaphylogeny resolves global patterns of mushroom evolution.</title>
        <authorList>
            <person name="Varga T."/>
            <person name="Krizsan K."/>
            <person name="Foldi C."/>
            <person name="Dima B."/>
            <person name="Sanchez-Garcia M."/>
            <person name="Sanchez-Ramirez S."/>
            <person name="Szollosi G.J."/>
            <person name="Szarkandi J.G."/>
            <person name="Papp V."/>
            <person name="Albert L."/>
            <person name="Andreopoulos W."/>
            <person name="Angelini C."/>
            <person name="Antonin V."/>
            <person name="Barry K.W."/>
            <person name="Bougher N.L."/>
            <person name="Buchanan P."/>
            <person name="Buyck B."/>
            <person name="Bense V."/>
            <person name="Catcheside P."/>
            <person name="Chovatia M."/>
            <person name="Cooper J."/>
            <person name="Damon W."/>
            <person name="Desjardin D."/>
            <person name="Finy P."/>
            <person name="Geml J."/>
            <person name="Haridas S."/>
            <person name="Hughes K."/>
            <person name="Justo A."/>
            <person name="Karasinski D."/>
            <person name="Kautmanova I."/>
            <person name="Kiss B."/>
            <person name="Kocsube S."/>
            <person name="Kotiranta H."/>
            <person name="LaButti K.M."/>
            <person name="Lechner B.E."/>
            <person name="Liimatainen K."/>
            <person name="Lipzen A."/>
            <person name="Lukacs Z."/>
            <person name="Mihaltcheva S."/>
            <person name="Morgado L.N."/>
            <person name="Niskanen T."/>
            <person name="Noordeloos M.E."/>
            <person name="Ohm R.A."/>
            <person name="Ortiz-Santana B."/>
            <person name="Ovrebo C."/>
            <person name="Racz N."/>
            <person name="Riley R."/>
            <person name="Savchenko A."/>
            <person name="Shiryaev A."/>
            <person name="Soop K."/>
            <person name="Spirin V."/>
            <person name="Szebenyi C."/>
            <person name="Tomsovsky M."/>
            <person name="Tulloss R.E."/>
            <person name="Uehling J."/>
            <person name="Grigoriev I.V."/>
            <person name="Vagvolgyi C."/>
            <person name="Papp T."/>
            <person name="Martin F.M."/>
            <person name="Miettinen O."/>
            <person name="Hibbett D.S."/>
            <person name="Nagy L.G."/>
        </authorList>
    </citation>
    <scope>NUCLEOTIDE SEQUENCE [LARGE SCALE GENOMIC DNA]</scope>
    <source>
        <strain evidence="1 2">CBS 166.37</strain>
    </source>
</reference>
<proteinExistence type="predicted"/>
<dbReference type="EMBL" id="ML213682">
    <property type="protein sequence ID" value="TFK32216.1"/>
    <property type="molecule type" value="Genomic_DNA"/>
</dbReference>
<sequence length="58" mass="6745">MSRRYCLRAQFSCQLAHQPEYFEFLWSSSYLQCTYCSLSITAPPQNMSMVFHQPTSAA</sequence>
<evidence type="ECO:0000313" key="2">
    <source>
        <dbReference type="Proteomes" id="UP000308652"/>
    </source>
</evidence>
<accession>A0A5C3LJZ1</accession>
<evidence type="ECO:0000313" key="1">
    <source>
        <dbReference type="EMBL" id="TFK32216.1"/>
    </source>
</evidence>
<dbReference type="Proteomes" id="UP000308652">
    <property type="component" value="Unassembled WGS sequence"/>
</dbReference>
<dbReference type="AlphaFoldDB" id="A0A5C3LJZ1"/>
<keyword evidence="2" id="KW-1185">Reference proteome</keyword>
<name>A0A5C3LJZ1_9AGAR</name>
<gene>
    <name evidence="1" type="ORF">BDQ12DRAFT_692847</name>
</gene>